<evidence type="ECO:0000313" key="1">
    <source>
        <dbReference type="EMBL" id="KAI6087422.1"/>
    </source>
</evidence>
<keyword evidence="2" id="KW-1185">Reference proteome</keyword>
<organism evidence="1 2">
    <name type="scientific">Hypoxylon rubiginosum</name>
    <dbReference type="NCBI Taxonomy" id="110542"/>
    <lineage>
        <taxon>Eukaryota</taxon>
        <taxon>Fungi</taxon>
        <taxon>Dikarya</taxon>
        <taxon>Ascomycota</taxon>
        <taxon>Pezizomycotina</taxon>
        <taxon>Sordariomycetes</taxon>
        <taxon>Xylariomycetidae</taxon>
        <taxon>Xylariales</taxon>
        <taxon>Hypoxylaceae</taxon>
        <taxon>Hypoxylon</taxon>
    </lineage>
</organism>
<accession>A0ACC0D3U3</accession>
<proteinExistence type="predicted"/>
<comment type="caution">
    <text evidence="1">The sequence shown here is derived from an EMBL/GenBank/DDBJ whole genome shotgun (WGS) entry which is preliminary data.</text>
</comment>
<sequence>MDDKLGETKTIDYLENLLDRFKDTDNDGPTVDLQFTSKGGAFANYYLNLVKNLRKLGRDDIFDNEEVRENFDRVLTLMNGVVDILAAAPTDKAREQLITSFDSFYYHLWHLVDQFSREPVTGVSFVVGEHLMRMTSELDRIATPPEDVWSVTPTSSEQYLYSTREERLEEIFTLFKALKPKEPPANEDDCLYLADKSKKILLEAVVALHMPTEVVEISDDDLRDDKLRPTYIDFPCGSYEFHWGVGGRPGQAEIWQRLGNMQSIKDPQEAERIERQKEQSDPTKPANITPRSTRKRKSVNIDDREERRRGERLLAHGKARKLEIPIEDYAKSKKEEWNLEDATRDSLRAIFAREGPEGIEALNTEHMSSKLIYMTMVTHWRRYHTLRLQV</sequence>
<dbReference type="Proteomes" id="UP001497680">
    <property type="component" value="Unassembled WGS sequence"/>
</dbReference>
<reference evidence="1 2" key="1">
    <citation type="journal article" date="2022" name="New Phytol.">
        <title>Ecological generalism drives hyperdiversity of secondary metabolite gene clusters in xylarialean endophytes.</title>
        <authorList>
            <person name="Franco M.E.E."/>
            <person name="Wisecaver J.H."/>
            <person name="Arnold A.E."/>
            <person name="Ju Y.M."/>
            <person name="Slot J.C."/>
            <person name="Ahrendt S."/>
            <person name="Moore L.P."/>
            <person name="Eastman K.E."/>
            <person name="Scott K."/>
            <person name="Konkel Z."/>
            <person name="Mondo S.J."/>
            <person name="Kuo A."/>
            <person name="Hayes R.D."/>
            <person name="Haridas S."/>
            <person name="Andreopoulos B."/>
            <person name="Riley R."/>
            <person name="LaButti K."/>
            <person name="Pangilinan J."/>
            <person name="Lipzen A."/>
            <person name="Amirebrahimi M."/>
            <person name="Yan J."/>
            <person name="Adam C."/>
            <person name="Keymanesh K."/>
            <person name="Ng V."/>
            <person name="Louie K."/>
            <person name="Northen T."/>
            <person name="Drula E."/>
            <person name="Henrissat B."/>
            <person name="Hsieh H.M."/>
            <person name="Youens-Clark K."/>
            <person name="Lutzoni F."/>
            <person name="Miadlikowska J."/>
            <person name="Eastwood D.C."/>
            <person name="Hamelin R.C."/>
            <person name="Grigoriev I.V."/>
            <person name="U'Ren J.M."/>
        </authorList>
    </citation>
    <scope>NUCLEOTIDE SEQUENCE [LARGE SCALE GENOMIC DNA]</scope>
    <source>
        <strain evidence="1 2">ER1909</strain>
    </source>
</reference>
<protein>
    <submittedName>
        <fullName evidence="1">Uncharacterized protein</fullName>
    </submittedName>
</protein>
<gene>
    <name evidence="1" type="ORF">F4821DRAFT_277846</name>
</gene>
<dbReference type="EMBL" id="MU394308">
    <property type="protein sequence ID" value="KAI6087422.1"/>
    <property type="molecule type" value="Genomic_DNA"/>
</dbReference>
<evidence type="ECO:0000313" key="2">
    <source>
        <dbReference type="Proteomes" id="UP001497680"/>
    </source>
</evidence>
<name>A0ACC0D3U3_9PEZI</name>